<evidence type="ECO:0000313" key="2">
    <source>
        <dbReference type="Proteomes" id="UP000316471"/>
    </source>
</evidence>
<dbReference type="SUPFAM" id="SSF51735">
    <property type="entry name" value="NAD(P)-binding Rossmann-fold domains"/>
    <property type="match status" value="1"/>
</dbReference>
<organism evidence="1 2">
    <name type="scientific">Aerolutibacter ruishenii</name>
    <dbReference type="NCBI Taxonomy" id="686800"/>
    <lineage>
        <taxon>Bacteria</taxon>
        <taxon>Pseudomonadati</taxon>
        <taxon>Pseudomonadota</taxon>
        <taxon>Gammaproteobacteria</taxon>
        <taxon>Lysobacterales</taxon>
        <taxon>Lysobacteraceae</taxon>
        <taxon>Aerolutibacter</taxon>
    </lineage>
</organism>
<reference evidence="1 2" key="1">
    <citation type="journal article" date="2015" name="Stand. Genomic Sci.">
        <title>Genomic Encyclopedia of Bacterial and Archaeal Type Strains, Phase III: the genomes of soil and plant-associated and newly described type strains.</title>
        <authorList>
            <person name="Whitman W.B."/>
            <person name="Woyke T."/>
            <person name="Klenk H.P."/>
            <person name="Zhou Y."/>
            <person name="Lilburn T.G."/>
            <person name="Beck B.J."/>
            <person name="De Vos P."/>
            <person name="Vandamme P."/>
            <person name="Eisen J.A."/>
            <person name="Garrity G."/>
            <person name="Hugenholtz P."/>
            <person name="Kyrpides N.C."/>
        </authorList>
    </citation>
    <scope>NUCLEOTIDE SEQUENCE [LARGE SCALE GENOMIC DNA]</scope>
    <source>
        <strain evidence="1 2">CGMCC 1.10136</strain>
    </source>
</reference>
<dbReference type="Proteomes" id="UP000316471">
    <property type="component" value="Unassembled WGS sequence"/>
</dbReference>
<accession>A0A562M359</accession>
<evidence type="ECO:0000313" key="1">
    <source>
        <dbReference type="EMBL" id="TWI14310.1"/>
    </source>
</evidence>
<dbReference type="InterPro" id="IPR051207">
    <property type="entry name" value="ComplexI_NDUFA9_subunit"/>
</dbReference>
<protein>
    <submittedName>
        <fullName evidence="1">Uncharacterized protein YbjT (DUF2867 family)</fullName>
    </submittedName>
</protein>
<dbReference type="Gene3D" id="3.40.50.720">
    <property type="entry name" value="NAD(P)-binding Rossmann-like Domain"/>
    <property type="match status" value="2"/>
</dbReference>
<dbReference type="GO" id="GO:0044877">
    <property type="term" value="F:protein-containing complex binding"/>
    <property type="evidence" value="ECO:0007669"/>
    <property type="project" value="TreeGrafter"/>
</dbReference>
<name>A0A562M359_9GAMM</name>
<proteinExistence type="predicted"/>
<dbReference type="PANTHER" id="PTHR12126">
    <property type="entry name" value="NADH-UBIQUINONE OXIDOREDUCTASE 39 KDA SUBUNIT-RELATED"/>
    <property type="match status" value="1"/>
</dbReference>
<dbReference type="RefSeq" id="WP_144811261.1">
    <property type="nucleotide sequence ID" value="NZ_VLKP01000001.1"/>
</dbReference>
<dbReference type="EMBL" id="VLKP01000001">
    <property type="protein sequence ID" value="TWI14310.1"/>
    <property type="molecule type" value="Genomic_DNA"/>
</dbReference>
<gene>
    <name evidence="1" type="ORF">IP93_00306</name>
</gene>
<keyword evidence="2" id="KW-1185">Reference proteome</keyword>
<dbReference type="OrthoDB" id="5565437at2"/>
<dbReference type="AlphaFoldDB" id="A0A562M359"/>
<sequence>MRHALVFGASGQIGRPLLAGLSRAEWRVTALSRDPQPDRPGLAWLRGDFGRMPALPAQVDAIFSCGPLDAFARWYATSDLACGRVVAFGSTSADTKLGSADAHERDVARRLRDGEAAVFDAARQRHAGATILRPTLVYGAGRDATLTRIAVLARRWGRFPLPRNAGGLRQPVHVVDLAQAALDCVATEVARGRAYALPGGETLPYREMVARVLATLQPAPRLVELPSPLFTTALFVAQLTGSATGLGEAAVRRMRSDLVFDVAPAARDFGYAPRAFRPTAEMFEPRAGDAAD</sequence>
<dbReference type="PANTHER" id="PTHR12126:SF11">
    <property type="entry name" value="NADH DEHYDROGENASE [UBIQUINONE] 1 ALPHA SUBCOMPLEX SUBUNIT 9, MITOCHONDRIAL"/>
    <property type="match status" value="1"/>
</dbReference>
<comment type="caution">
    <text evidence="1">The sequence shown here is derived from an EMBL/GenBank/DDBJ whole genome shotgun (WGS) entry which is preliminary data.</text>
</comment>
<dbReference type="InterPro" id="IPR036291">
    <property type="entry name" value="NAD(P)-bd_dom_sf"/>
</dbReference>